<name>A0ABS8BGM5_9NEIS</name>
<dbReference type="GO" id="GO:0032259">
    <property type="term" value="P:methylation"/>
    <property type="evidence" value="ECO:0007669"/>
    <property type="project" value="UniProtKB-KW"/>
</dbReference>
<proteinExistence type="predicted"/>
<dbReference type="CDD" id="cd02440">
    <property type="entry name" value="AdoMet_MTases"/>
    <property type="match status" value="1"/>
</dbReference>
<dbReference type="Gene3D" id="3.40.50.150">
    <property type="entry name" value="Vaccinia Virus protein VP39"/>
    <property type="match status" value="1"/>
</dbReference>
<keyword evidence="1" id="KW-0808">Transferase</keyword>
<evidence type="ECO:0000313" key="1">
    <source>
        <dbReference type="EMBL" id="MCB5194782.1"/>
    </source>
</evidence>
<evidence type="ECO:0000313" key="2">
    <source>
        <dbReference type="Proteomes" id="UP001198034"/>
    </source>
</evidence>
<organism evidence="1 2">
    <name type="scientific">Deefgea salmonis</name>
    <dbReference type="NCBI Taxonomy" id="2875502"/>
    <lineage>
        <taxon>Bacteria</taxon>
        <taxon>Pseudomonadati</taxon>
        <taxon>Pseudomonadota</taxon>
        <taxon>Betaproteobacteria</taxon>
        <taxon>Neisseriales</taxon>
        <taxon>Chitinibacteraceae</taxon>
        <taxon>Deefgea</taxon>
    </lineage>
</organism>
<dbReference type="Proteomes" id="UP001198034">
    <property type="component" value="Unassembled WGS sequence"/>
</dbReference>
<reference evidence="1 2" key="1">
    <citation type="submission" date="2021-10" db="EMBL/GenBank/DDBJ databases">
        <authorList>
            <person name="Chen M."/>
        </authorList>
    </citation>
    <scope>NUCLEOTIDE SEQUENCE [LARGE SCALE GENOMIC DNA]</scope>
    <source>
        <strain evidence="1 2">H3-26</strain>
    </source>
</reference>
<sequence>MSNINEITYDESNVLKKLGPLYHEYSFFGVNNEQLPGIFELNQKSKSPIISAYIALAIAHSRKAATDSVSFMEMFCADGYYAMMASRLGCNQCIGIDDDSQGFFKNAEEIADLLGIHNVDFINRKITPDMELPKADIIANLGGLYHVSNPEEILKLSFEKANKFLIVQNVVSLATTDENYFESPAPGWNWGSRYSVESFDCMIRRLFDKVIVCYFNVLEGNSRLEDRGSVYYLIEK</sequence>
<keyword evidence="1" id="KW-0489">Methyltransferase</keyword>
<dbReference type="RefSeq" id="WP_226762608.1">
    <property type="nucleotide sequence ID" value="NZ_JAJAWG010000001.1"/>
</dbReference>
<keyword evidence="2" id="KW-1185">Reference proteome</keyword>
<dbReference type="InterPro" id="IPR029063">
    <property type="entry name" value="SAM-dependent_MTases_sf"/>
</dbReference>
<gene>
    <name evidence="1" type="ORF">LG219_00575</name>
</gene>
<dbReference type="GO" id="GO:0008168">
    <property type="term" value="F:methyltransferase activity"/>
    <property type="evidence" value="ECO:0007669"/>
    <property type="project" value="UniProtKB-KW"/>
</dbReference>
<comment type="caution">
    <text evidence="1">The sequence shown here is derived from an EMBL/GenBank/DDBJ whole genome shotgun (WGS) entry which is preliminary data.</text>
</comment>
<dbReference type="SUPFAM" id="SSF53335">
    <property type="entry name" value="S-adenosyl-L-methionine-dependent methyltransferases"/>
    <property type="match status" value="1"/>
</dbReference>
<protein>
    <submittedName>
        <fullName evidence="1">Class I SAM-dependent methyltransferase</fullName>
    </submittedName>
</protein>
<dbReference type="EMBL" id="JAJAWG010000001">
    <property type="protein sequence ID" value="MCB5194782.1"/>
    <property type="molecule type" value="Genomic_DNA"/>
</dbReference>
<accession>A0ABS8BGM5</accession>